<feature type="transmembrane region" description="Helical" evidence="7">
    <location>
        <begin position="140"/>
        <end position="161"/>
    </location>
</feature>
<keyword evidence="5 9" id="KW-0560">Oxidoreductase</keyword>
<feature type="transmembrane region" description="Helical" evidence="7">
    <location>
        <begin position="273"/>
        <end position="293"/>
    </location>
</feature>
<dbReference type="GO" id="GO:0005886">
    <property type="term" value="C:plasma membrane"/>
    <property type="evidence" value="ECO:0007669"/>
    <property type="project" value="UniProtKB-SubCell"/>
</dbReference>
<organism evidence="9">
    <name type="scientific">bioreactor metagenome</name>
    <dbReference type="NCBI Taxonomy" id="1076179"/>
    <lineage>
        <taxon>unclassified sequences</taxon>
        <taxon>metagenomes</taxon>
        <taxon>ecological metagenomes</taxon>
    </lineage>
</organism>
<feature type="transmembrane region" description="Helical" evidence="7">
    <location>
        <begin position="224"/>
        <end position="252"/>
    </location>
</feature>
<dbReference type="PANTHER" id="PTHR42682">
    <property type="entry name" value="HYDROGENASE-4 COMPONENT F"/>
    <property type="match status" value="1"/>
</dbReference>
<sequence length="364" mass="40245">MLLGALLALLSDDLKRTLACSSLSQIGFISVATALLAANHDTTLAAGGALLHVINHALTKLVLFVSAGVFYKTYHTNDLNQLRGAGRGSWYLMLCFFIGGISLAGVPGLAGYISKTLIHEAIVENMHVWQHSLLSLVEKLFLLSGGLTLAYMSKLFVTLFVQKPVVSEHHHHSGSVKPDWLTGLSIGVAALGLVLFGALPNLFYNEILHYTADFFHIHPHEIHWFSTVNLLGSMTSLMIGLLVFIFVVRLFLTSRDGEGRVRVIQSSLDLESRLYQPVIQIVCFIGALFARILHSTSGWLLTLLEETFFHNRNPRIVEGTDDHFALYNRGYTAPSKYSQTLAFELMLFGVGLIITLLYLLIVNH</sequence>
<reference evidence="9" key="1">
    <citation type="submission" date="2019-08" db="EMBL/GenBank/DDBJ databases">
        <authorList>
            <person name="Kucharzyk K."/>
            <person name="Murdoch R.W."/>
            <person name="Higgins S."/>
            <person name="Loffler F."/>
        </authorList>
    </citation>
    <scope>NUCLEOTIDE SEQUENCE</scope>
</reference>
<name>A0A644YMS9_9ZZZZ</name>
<comment type="caution">
    <text evidence="9">The sequence shown here is derived from an EMBL/GenBank/DDBJ whole genome shotgun (WGS) entry which is preliminary data.</text>
</comment>
<dbReference type="InterPro" id="IPR052175">
    <property type="entry name" value="ComplexI-like_HydComp"/>
</dbReference>
<gene>
    <name evidence="9" type="primary">ndhB_23</name>
    <name evidence="9" type="ORF">SDC9_76270</name>
</gene>
<dbReference type="AlphaFoldDB" id="A0A644YMS9"/>
<feature type="transmembrane region" description="Helical" evidence="7">
    <location>
        <begin position="341"/>
        <end position="361"/>
    </location>
</feature>
<dbReference type="Pfam" id="PF00361">
    <property type="entry name" value="Proton_antipo_M"/>
    <property type="match status" value="1"/>
</dbReference>
<feature type="transmembrane region" description="Helical" evidence="7">
    <location>
        <begin position="43"/>
        <end position="71"/>
    </location>
</feature>
<dbReference type="EC" id="1.6.5.11" evidence="9"/>
<dbReference type="GO" id="GO:0016491">
    <property type="term" value="F:oxidoreductase activity"/>
    <property type="evidence" value="ECO:0007669"/>
    <property type="project" value="UniProtKB-KW"/>
</dbReference>
<dbReference type="EMBL" id="VSSQ01005592">
    <property type="protein sequence ID" value="MPM29730.1"/>
    <property type="molecule type" value="Genomic_DNA"/>
</dbReference>
<keyword evidence="3 7" id="KW-0812">Transmembrane</keyword>
<proteinExistence type="predicted"/>
<feature type="transmembrane region" description="Helical" evidence="7">
    <location>
        <begin position="91"/>
        <end position="113"/>
    </location>
</feature>
<feature type="domain" description="NADH:quinone oxidoreductase/Mrp antiporter transmembrane" evidence="8">
    <location>
        <begin position="1"/>
        <end position="133"/>
    </location>
</feature>
<evidence type="ECO:0000256" key="7">
    <source>
        <dbReference type="SAM" id="Phobius"/>
    </source>
</evidence>
<dbReference type="InterPro" id="IPR001750">
    <property type="entry name" value="ND/Mrp_TM"/>
</dbReference>
<keyword evidence="4 7" id="KW-1133">Transmembrane helix</keyword>
<feature type="transmembrane region" description="Helical" evidence="7">
    <location>
        <begin position="181"/>
        <end position="204"/>
    </location>
</feature>
<evidence type="ECO:0000313" key="9">
    <source>
        <dbReference type="EMBL" id="MPM29730.1"/>
    </source>
</evidence>
<evidence type="ECO:0000256" key="1">
    <source>
        <dbReference type="ARBA" id="ARBA00004651"/>
    </source>
</evidence>
<evidence type="ECO:0000256" key="3">
    <source>
        <dbReference type="ARBA" id="ARBA00022692"/>
    </source>
</evidence>
<comment type="subcellular location">
    <subcellularLocation>
        <location evidence="1">Cell membrane</location>
        <topology evidence="1">Multi-pass membrane protein</topology>
    </subcellularLocation>
</comment>
<keyword evidence="2" id="KW-1003">Cell membrane</keyword>
<evidence type="ECO:0000256" key="5">
    <source>
        <dbReference type="ARBA" id="ARBA00023002"/>
    </source>
</evidence>
<accession>A0A644YMS9</accession>
<dbReference type="PANTHER" id="PTHR42682:SF4">
    <property type="entry name" value="NADH-UBIQUINONE_PLASTOQUINONE"/>
    <property type="match status" value="1"/>
</dbReference>
<evidence type="ECO:0000256" key="4">
    <source>
        <dbReference type="ARBA" id="ARBA00022989"/>
    </source>
</evidence>
<evidence type="ECO:0000259" key="8">
    <source>
        <dbReference type="Pfam" id="PF00361"/>
    </source>
</evidence>
<protein>
    <submittedName>
        <fullName evidence="9">NAD(P)H-quinone oxidoreductase subunit 2, chloroplastic</fullName>
        <ecNumber evidence="9">1.6.5.11</ecNumber>
    </submittedName>
</protein>
<evidence type="ECO:0000256" key="6">
    <source>
        <dbReference type="ARBA" id="ARBA00023136"/>
    </source>
</evidence>
<keyword evidence="6 7" id="KW-0472">Membrane</keyword>
<evidence type="ECO:0000256" key="2">
    <source>
        <dbReference type="ARBA" id="ARBA00022475"/>
    </source>
</evidence>